<evidence type="ECO:0000313" key="2">
    <source>
        <dbReference type="Proteomes" id="UP000242662"/>
    </source>
</evidence>
<dbReference type="RefSeq" id="WP_090775519.1">
    <property type="nucleotide sequence ID" value="NZ_FMYM01000005.1"/>
</dbReference>
<gene>
    <name evidence="1" type="ORF">SAMN05421737_105165</name>
</gene>
<dbReference type="SUPFAM" id="SSF158379">
    <property type="entry name" value="YqgQ-like"/>
    <property type="match status" value="1"/>
</dbReference>
<protein>
    <submittedName>
        <fullName evidence="1">Uncharacterized protein YqgQ</fullName>
    </submittedName>
</protein>
<dbReference type="Proteomes" id="UP000242662">
    <property type="component" value="Unassembled WGS sequence"/>
</dbReference>
<dbReference type="Pfam" id="PF06014">
    <property type="entry name" value="YqgQ-like"/>
    <property type="match status" value="1"/>
</dbReference>
<keyword evidence="2" id="KW-1185">Reference proteome</keyword>
<organism evidence="1 2">
    <name type="scientific">Shouchella lonarensis</name>
    <dbReference type="NCBI Taxonomy" id="1464122"/>
    <lineage>
        <taxon>Bacteria</taxon>
        <taxon>Bacillati</taxon>
        <taxon>Bacillota</taxon>
        <taxon>Bacilli</taxon>
        <taxon>Bacillales</taxon>
        <taxon>Bacillaceae</taxon>
        <taxon>Shouchella</taxon>
    </lineage>
</organism>
<name>A0A1G6IW36_9BACI</name>
<dbReference type="OrthoDB" id="2361671at2"/>
<accession>A0A1G6IW36</accession>
<dbReference type="InterPro" id="IPR023164">
    <property type="entry name" value="YqgQ-like_sf"/>
</dbReference>
<dbReference type="Gene3D" id="1.10.287.760">
    <property type="entry name" value="YqgQ-like"/>
    <property type="match status" value="1"/>
</dbReference>
<dbReference type="EMBL" id="FMYM01000005">
    <property type="protein sequence ID" value="SDC09966.1"/>
    <property type="molecule type" value="Genomic_DNA"/>
</dbReference>
<reference evidence="2" key="1">
    <citation type="submission" date="2016-09" db="EMBL/GenBank/DDBJ databases">
        <authorList>
            <person name="Varghese N."/>
            <person name="Submissions S."/>
        </authorList>
    </citation>
    <scope>NUCLEOTIDE SEQUENCE [LARGE SCALE GENOMIC DNA]</scope>
    <source>
        <strain evidence="2">25nlg</strain>
    </source>
</reference>
<dbReference type="STRING" id="1464122.SAMN05421737_105165"/>
<proteinExistence type="predicted"/>
<sequence length="63" mass="7533">MKTFFDVQQLLKQYGIVIYTRDKQTDIALIQMELRTLYEYGLVNATDYKQALFLVKREEATHE</sequence>
<dbReference type="AlphaFoldDB" id="A0A1G6IW36"/>
<dbReference type="InterPro" id="IPR009256">
    <property type="entry name" value="YqgQ-like"/>
</dbReference>
<evidence type="ECO:0000313" key="1">
    <source>
        <dbReference type="EMBL" id="SDC09966.1"/>
    </source>
</evidence>